<sequence>MDRESDEPVNRDDESRSSESSRNRKAKFYTTPLSTSDLRNDQQRLQDPDQEASAPPENYPNGAPPSDFKETPGDTGNTLTRKGKPRVIRPGTTSIAITQNDDPWASDLDDRLGANDEAKAFARLAVAKDVMPPLAIGLFGNWGSGKSFFMRLIHQHIERLSQGKASAQAPEAGSKEFHTDVVQIRFNAWHYAETNLWASLVSHIFVELDRWYTKHNPEVRDPLLEHLSTSRMLTLDAAKELVRRRRDQRAAAEQLLKARQALEEVQAKTATSPSVYLAALSEVFNGENAGQEIKNAKDEFAKAAKVLGIDALTERAEAFQSVSTALHEEAGKAKLLARGYKSQLLSWWNVGAFVVLVLAMPWMATEGVAILKARLPFLQDLQEGLVLASVAVAAVTARLRWVWGKARGALKQLEAGKRALDKAIDSRLAEQKKALEQAVQRQAKANAGVDEAKALVQVTSEQLALATHDFSQGTGAGRLKKFVRARATDGDYAQHLGLIATVRKDFEELAFNVTEAGSLRDSVEAERAAFLVKMDAFLEANKTFLDDGDIQKLRAAATHSPDEVRSFKRIALYIDDLDRCPPDKVVEVLQAVHLLLTFPLFVVMVAVDVRWVRQALLDHYPNLMALNGQQQQTASVSDYLEKIFQIPYWMRPMDSVASEQFLQAQLKRVRGADQTDGDKLPTGQNDTDEAVGIQAVQAEMLKISSGETEALQLLARYMGSSPRRALRFLNVYRLIKVSLKPDDLWALEGGEYKALLTLLAIALGTPLCFSSLLQSLRSKSDTFEMSELKGLVSLDPSAENLAEFERFREIMAIYADLIAKQKKPPRHRVKKYTAIIQRYSFDG</sequence>
<dbReference type="Pfam" id="PF07693">
    <property type="entry name" value="KAP_NTPase"/>
    <property type="match status" value="2"/>
</dbReference>
<feature type="domain" description="KAP NTPase" evidence="3">
    <location>
        <begin position="117"/>
        <end position="224"/>
    </location>
</feature>
<name>A0ABS6PCH6_9PSED</name>
<evidence type="ECO:0000256" key="1">
    <source>
        <dbReference type="SAM" id="Coils"/>
    </source>
</evidence>
<evidence type="ECO:0000259" key="3">
    <source>
        <dbReference type="Pfam" id="PF07693"/>
    </source>
</evidence>
<proteinExistence type="predicted"/>
<accession>A0ABS6PCH6</accession>
<reference evidence="4 5" key="1">
    <citation type="submission" date="2021-06" db="EMBL/GenBank/DDBJ databases">
        <title>Updating the genus Pseudomonas: Description of 43 new species and partition of the Pseudomonas putida group.</title>
        <authorList>
            <person name="Girard L."/>
            <person name="Lood C."/>
            <person name="Vandamme P."/>
            <person name="Rokni-Zadeh H."/>
            <person name="Van Noort V."/>
            <person name="Hofte M."/>
            <person name="Lavigne R."/>
            <person name="De Mot R."/>
        </authorList>
    </citation>
    <scope>NUCLEOTIDE SEQUENCE [LARGE SCALE GENOMIC DNA]</scope>
    <source>
        <strain evidence="4 5">COR58</strain>
    </source>
</reference>
<keyword evidence="5" id="KW-1185">Reference proteome</keyword>
<evidence type="ECO:0000256" key="2">
    <source>
        <dbReference type="SAM" id="MobiDB-lite"/>
    </source>
</evidence>
<dbReference type="PANTHER" id="PTHR22674">
    <property type="entry name" value="NTPASE, KAP FAMILY P-LOOP DOMAIN-CONTAINING 1"/>
    <property type="match status" value="1"/>
</dbReference>
<evidence type="ECO:0000313" key="5">
    <source>
        <dbReference type="Proteomes" id="UP000765224"/>
    </source>
</evidence>
<comment type="caution">
    <text evidence="4">The sequence shown here is derived from an EMBL/GenBank/DDBJ whole genome shotgun (WGS) entry which is preliminary data.</text>
</comment>
<dbReference type="PANTHER" id="PTHR22674:SF6">
    <property type="entry name" value="NTPASE KAP FAMILY P-LOOP DOMAIN-CONTAINING PROTEIN 1"/>
    <property type="match status" value="1"/>
</dbReference>
<feature type="compositionally biased region" description="Basic and acidic residues" evidence="2">
    <location>
        <begin position="38"/>
        <end position="47"/>
    </location>
</feature>
<dbReference type="InterPro" id="IPR011646">
    <property type="entry name" value="KAP_P-loop"/>
</dbReference>
<protein>
    <submittedName>
        <fullName evidence="4">KAP family NTPase</fullName>
    </submittedName>
</protein>
<feature type="compositionally biased region" description="Basic and acidic residues" evidence="2">
    <location>
        <begin position="1"/>
        <end position="22"/>
    </location>
</feature>
<dbReference type="InterPro" id="IPR052754">
    <property type="entry name" value="NTPase_KAP_P-loop"/>
</dbReference>
<gene>
    <name evidence="4" type="ORF">KVG96_09375</name>
</gene>
<organism evidence="4 5">
    <name type="scientific">Pseudomonas ekonensis</name>
    <dbReference type="NCBI Taxonomy" id="2842353"/>
    <lineage>
        <taxon>Bacteria</taxon>
        <taxon>Pseudomonadati</taxon>
        <taxon>Pseudomonadota</taxon>
        <taxon>Gammaproteobacteria</taxon>
        <taxon>Pseudomonadales</taxon>
        <taxon>Pseudomonadaceae</taxon>
        <taxon>Pseudomonas</taxon>
    </lineage>
</organism>
<evidence type="ECO:0000313" key="4">
    <source>
        <dbReference type="EMBL" id="MBV4458157.1"/>
    </source>
</evidence>
<feature type="coiled-coil region" evidence="1">
    <location>
        <begin position="235"/>
        <end position="268"/>
    </location>
</feature>
<feature type="domain" description="KAP NTPase" evidence="3">
    <location>
        <begin position="549"/>
        <end position="730"/>
    </location>
</feature>
<dbReference type="RefSeq" id="WP_217891765.1">
    <property type="nucleotide sequence ID" value="NZ_JAHSTS010000001.1"/>
</dbReference>
<dbReference type="EMBL" id="JAHSTS010000001">
    <property type="protein sequence ID" value="MBV4458157.1"/>
    <property type="molecule type" value="Genomic_DNA"/>
</dbReference>
<feature type="region of interest" description="Disordered" evidence="2">
    <location>
        <begin position="1"/>
        <end position="85"/>
    </location>
</feature>
<keyword evidence="1" id="KW-0175">Coiled coil</keyword>
<dbReference type="Proteomes" id="UP000765224">
    <property type="component" value="Unassembled WGS sequence"/>
</dbReference>